<keyword evidence="8" id="KW-1185">Reference proteome</keyword>
<feature type="transmembrane region" description="Helical" evidence="5">
    <location>
        <begin position="125"/>
        <end position="143"/>
    </location>
</feature>
<evidence type="ECO:0000256" key="5">
    <source>
        <dbReference type="SAM" id="Phobius"/>
    </source>
</evidence>
<evidence type="ECO:0000259" key="6">
    <source>
        <dbReference type="Pfam" id="PF13515"/>
    </source>
</evidence>
<dbReference type="RefSeq" id="WP_071020519.1">
    <property type="nucleotide sequence ID" value="NZ_MLQM01000004.1"/>
</dbReference>
<dbReference type="GO" id="GO:0016020">
    <property type="term" value="C:membrane"/>
    <property type="evidence" value="ECO:0007669"/>
    <property type="project" value="UniProtKB-SubCell"/>
</dbReference>
<evidence type="ECO:0000313" key="7">
    <source>
        <dbReference type="EMBL" id="OHV06508.1"/>
    </source>
</evidence>
<name>A0A1S1NTH5_9MYCO</name>
<feature type="transmembrane region" description="Helical" evidence="5">
    <location>
        <begin position="75"/>
        <end position="92"/>
    </location>
</feature>
<proteinExistence type="predicted"/>
<keyword evidence="3 5" id="KW-1133">Transmembrane helix</keyword>
<feature type="transmembrane region" description="Helical" evidence="5">
    <location>
        <begin position="98"/>
        <end position="118"/>
    </location>
</feature>
<gene>
    <name evidence="7" type="ORF">BKN37_01725</name>
</gene>
<keyword evidence="4 5" id="KW-0472">Membrane</keyword>
<protein>
    <recommendedName>
        <fullName evidence="6">Integral membrane bound transporter domain-containing protein</fullName>
    </recommendedName>
</protein>
<feature type="transmembrane region" description="Helical" evidence="5">
    <location>
        <begin position="149"/>
        <end position="167"/>
    </location>
</feature>
<dbReference type="InterPro" id="IPR049453">
    <property type="entry name" value="Memb_transporter_dom"/>
</dbReference>
<evidence type="ECO:0000256" key="2">
    <source>
        <dbReference type="ARBA" id="ARBA00022692"/>
    </source>
</evidence>
<evidence type="ECO:0000256" key="1">
    <source>
        <dbReference type="ARBA" id="ARBA00004141"/>
    </source>
</evidence>
<evidence type="ECO:0000313" key="8">
    <source>
        <dbReference type="Proteomes" id="UP000179734"/>
    </source>
</evidence>
<comment type="caution">
    <text evidence="7">The sequence shown here is derived from an EMBL/GenBank/DDBJ whole genome shotgun (WGS) entry which is preliminary data.</text>
</comment>
<dbReference type="Proteomes" id="UP000179734">
    <property type="component" value="Unassembled WGS sequence"/>
</dbReference>
<comment type="subcellular location">
    <subcellularLocation>
        <location evidence="1">Membrane</location>
        <topology evidence="1">Multi-pass membrane protein</topology>
    </subcellularLocation>
</comment>
<dbReference type="Pfam" id="PF13515">
    <property type="entry name" value="FUSC_2"/>
    <property type="match status" value="1"/>
</dbReference>
<dbReference type="EMBL" id="MLQM01000004">
    <property type="protein sequence ID" value="OHV06508.1"/>
    <property type="molecule type" value="Genomic_DNA"/>
</dbReference>
<dbReference type="AlphaFoldDB" id="A0A1S1NTH5"/>
<evidence type="ECO:0000256" key="3">
    <source>
        <dbReference type="ARBA" id="ARBA00022989"/>
    </source>
</evidence>
<evidence type="ECO:0000256" key="4">
    <source>
        <dbReference type="ARBA" id="ARBA00023136"/>
    </source>
</evidence>
<feature type="transmembrane region" description="Helical" evidence="5">
    <location>
        <begin position="20"/>
        <end position="39"/>
    </location>
</feature>
<organism evidence="7 8">
    <name type="scientific">Mycobacterium talmoniae</name>
    <dbReference type="NCBI Taxonomy" id="1858794"/>
    <lineage>
        <taxon>Bacteria</taxon>
        <taxon>Bacillati</taxon>
        <taxon>Actinomycetota</taxon>
        <taxon>Actinomycetes</taxon>
        <taxon>Mycobacteriales</taxon>
        <taxon>Mycobacteriaceae</taxon>
        <taxon>Mycobacterium</taxon>
    </lineage>
</organism>
<accession>A0A1S1NTH5</accession>
<feature type="domain" description="Integral membrane bound transporter" evidence="6">
    <location>
        <begin position="36"/>
        <end position="162"/>
    </location>
</feature>
<reference evidence="7 8" key="1">
    <citation type="submission" date="2016-10" db="EMBL/GenBank/DDBJ databases">
        <title>Genome sequence of Mycobacterium talmonii.</title>
        <authorList>
            <person name="Greninger A.L."/>
            <person name="Elliott B."/>
            <person name="Vasireddy S."/>
            <person name="Vasireddy R."/>
        </authorList>
    </citation>
    <scope>NUCLEOTIDE SEQUENCE [LARGE SCALE GENOMIC DNA]</scope>
    <source>
        <strain evidence="8">NE-TNMC-100812</strain>
    </source>
</reference>
<sequence>MKGALPARTARIGPAAERLLRVVVWPIAQTALAAGLAWYLAHDVLGHPEPFFAPIAAAVCLWATNVVRAELAVEMMIGVAVGIGLGTGVHAVLGTDPIAMGVVVLLALSVAVVIGQGFIAQRPMFVNQTVMSAILILAFPHRGFGLERFYDALIGGGLAVVFSILVFPKNPLTVLRDARRDMLTALGDILDQIGRLTGDSPPPDPDWALAAAARLHRRLARLADARSTAEQLARVCPRRWPLRSATRVADRQAAQLALLAGSVLHLARTVTTAGDIGDVLRDAVGGLAAAVTALADDQRAATAAHAAAVRRRSAACHSVGPASTQALLAAIIDTCADELQRVVDLTPR</sequence>
<keyword evidence="2 5" id="KW-0812">Transmembrane</keyword>